<sequence length="114" mass="13228">MRREEREKTERDEVWREAAEKYMREYEEWHTREDLVRELREVRGEIAEVKSVMKPREQDAAFLQPYTGPEFSKAGATIGAPTKPGQQSYRPSQAPSRPAVHHSGRLSSPVSVIF</sequence>
<gene>
    <name evidence="2" type="ORF">PG997_007472</name>
</gene>
<dbReference type="Proteomes" id="UP001433268">
    <property type="component" value="Unassembled WGS sequence"/>
</dbReference>
<protein>
    <submittedName>
        <fullName evidence="2">Uncharacterized protein</fullName>
    </submittedName>
</protein>
<evidence type="ECO:0000313" key="2">
    <source>
        <dbReference type="EMBL" id="KAK8079654.1"/>
    </source>
</evidence>
<accession>A0ABR1WBW2</accession>
<feature type="region of interest" description="Disordered" evidence="1">
    <location>
        <begin position="72"/>
        <end position="114"/>
    </location>
</feature>
<proteinExistence type="predicted"/>
<dbReference type="RefSeq" id="XP_066667129.1">
    <property type="nucleotide sequence ID" value="XM_066811787.1"/>
</dbReference>
<feature type="compositionally biased region" description="Polar residues" evidence="1">
    <location>
        <begin position="105"/>
        <end position="114"/>
    </location>
</feature>
<name>A0ABR1WBW2_9PEZI</name>
<organism evidence="2 3">
    <name type="scientific">Apiospora hydei</name>
    <dbReference type="NCBI Taxonomy" id="1337664"/>
    <lineage>
        <taxon>Eukaryota</taxon>
        <taxon>Fungi</taxon>
        <taxon>Dikarya</taxon>
        <taxon>Ascomycota</taxon>
        <taxon>Pezizomycotina</taxon>
        <taxon>Sordariomycetes</taxon>
        <taxon>Xylariomycetidae</taxon>
        <taxon>Amphisphaeriales</taxon>
        <taxon>Apiosporaceae</taxon>
        <taxon>Apiospora</taxon>
    </lineage>
</organism>
<keyword evidence="3" id="KW-1185">Reference proteome</keyword>
<evidence type="ECO:0000256" key="1">
    <source>
        <dbReference type="SAM" id="MobiDB-lite"/>
    </source>
</evidence>
<dbReference type="GeneID" id="92044847"/>
<feature type="compositionally biased region" description="Polar residues" evidence="1">
    <location>
        <begin position="84"/>
        <end position="95"/>
    </location>
</feature>
<reference evidence="2 3" key="1">
    <citation type="submission" date="2023-01" db="EMBL/GenBank/DDBJ databases">
        <title>Analysis of 21 Apiospora genomes using comparative genomics revels a genus with tremendous synthesis potential of carbohydrate active enzymes and secondary metabolites.</title>
        <authorList>
            <person name="Sorensen T."/>
        </authorList>
    </citation>
    <scope>NUCLEOTIDE SEQUENCE [LARGE SCALE GENOMIC DNA]</scope>
    <source>
        <strain evidence="2 3">CBS 114990</strain>
    </source>
</reference>
<evidence type="ECO:0000313" key="3">
    <source>
        <dbReference type="Proteomes" id="UP001433268"/>
    </source>
</evidence>
<comment type="caution">
    <text evidence="2">The sequence shown here is derived from an EMBL/GenBank/DDBJ whole genome shotgun (WGS) entry which is preliminary data.</text>
</comment>
<dbReference type="EMBL" id="JAQQWN010000006">
    <property type="protein sequence ID" value="KAK8079654.1"/>
    <property type="molecule type" value="Genomic_DNA"/>
</dbReference>